<reference evidence="7 8" key="1">
    <citation type="submission" date="2019-07" db="EMBL/GenBank/DDBJ databases">
        <title>Whole genome shotgun sequence of Enterococcus thailandicus NBRC 101867.</title>
        <authorList>
            <person name="Hosoyama A."/>
            <person name="Uohara A."/>
            <person name="Ohji S."/>
            <person name="Ichikawa N."/>
        </authorList>
    </citation>
    <scope>NUCLEOTIDE SEQUENCE [LARGE SCALE GENOMIC DNA]</scope>
    <source>
        <strain evidence="7 8">NBRC 101867</strain>
    </source>
</reference>
<protein>
    <submittedName>
        <fullName evidence="7">DNA invertase</fullName>
    </submittedName>
</protein>
<keyword evidence="4" id="KW-0233">DNA recombination</keyword>
<dbReference type="PROSITE" id="PS00398">
    <property type="entry name" value="RECOMBINASES_2"/>
    <property type="match status" value="1"/>
</dbReference>
<accession>A0A510WEJ5</accession>
<dbReference type="PANTHER" id="PTHR30461:SF2">
    <property type="entry name" value="SERINE RECOMBINASE PINE-RELATED"/>
    <property type="match status" value="1"/>
</dbReference>
<dbReference type="AlphaFoldDB" id="A0A510WEJ5"/>
<name>A0A510WEJ5_ENTTH</name>
<dbReference type="Pfam" id="PF00239">
    <property type="entry name" value="Resolvase"/>
    <property type="match status" value="1"/>
</dbReference>
<dbReference type="SUPFAM" id="SSF53041">
    <property type="entry name" value="Resolvase-like"/>
    <property type="match status" value="1"/>
</dbReference>
<dbReference type="SMART" id="SM00857">
    <property type="entry name" value="Resolvase"/>
    <property type="match status" value="1"/>
</dbReference>
<comment type="caution">
    <text evidence="7">The sequence shown here is derived from an EMBL/GenBank/DDBJ whole genome shotgun (WGS) entry which is preliminary data.</text>
</comment>
<proteinExistence type="inferred from homology"/>
<evidence type="ECO:0000256" key="5">
    <source>
        <dbReference type="PIRSR" id="PIRSR606118-50"/>
    </source>
</evidence>
<evidence type="ECO:0000256" key="2">
    <source>
        <dbReference type="ARBA" id="ARBA00022908"/>
    </source>
</evidence>
<dbReference type="CDD" id="cd03768">
    <property type="entry name" value="SR_ResInv"/>
    <property type="match status" value="1"/>
</dbReference>
<dbReference type="InterPro" id="IPR036162">
    <property type="entry name" value="Resolvase-like_N_sf"/>
</dbReference>
<dbReference type="Gene3D" id="3.40.50.1390">
    <property type="entry name" value="Resolvase, N-terminal catalytic domain"/>
    <property type="match status" value="1"/>
</dbReference>
<dbReference type="GO" id="GO:0003677">
    <property type="term" value="F:DNA binding"/>
    <property type="evidence" value="ECO:0007669"/>
    <property type="project" value="UniProtKB-KW"/>
</dbReference>
<evidence type="ECO:0000259" key="6">
    <source>
        <dbReference type="PROSITE" id="PS51736"/>
    </source>
</evidence>
<dbReference type="PANTHER" id="PTHR30461">
    <property type="entry name" value="DNA-INVERTASE FROM LAMBDOID PROPHAGE"/>
    <property type="match status" value="1"/>
</dbReference>
<dbReference type="Gene3D" id="1.10.10.60">
    <property type="entry name" value="Homeodomain-like"/>
    <property type="match status" value="1"/>
</dbReference>
<evidence type="ECO:0000256" key="4">
    <source>
        <dbReference type="ARBA" id="ARBA00023172"/>
    </source>
</evidence>
<sequence>MTNKTIGYIRTSKNSQNLGVEVQKDALMRYKIDALYIEQVSGRKENRKELINALKILNQGDTLVIYKIDRLGRSTKQLVNIISELEEKQINLISIKESIDTSTSMGKVIFTILSAIAELEADYISERTKDALAVLKENGVKLGNKGLKPETIEEIKDLFMNTKMTQKEIAKKCNVCLKTIYNVKTKYNLIRK</sequence>
<feature type="active site" description="O-(5'-phospho-DNA)-serine intermediate" evidence="5">
    <location>
        <position position="12"/>
    </location>
</feature>
<feature type="domain" description="Resolvase/invertase-type recombinase catalytic" evidence="6">
    <location>
        <begin position="4"/>
        <end position="139"/>
    </location>
</feature>
<comment type="similarity">
    <text evidence="1">Belongs to the site-specific recombinase resolvase family.</text>
</comment>
<dbReference type="OrthoDB" id="9797501at2"/>
<keyword evidence="3" id="KW-0238">DNA-binding</keyword>
<evidence type="ECO:0000256" key="1">
    <source>
        <dbReference type="ARBA" id="ARBA00009913"/>
    </source>
</evidence>
<evidence type="ECO:0000313" key="8">
    <source>
        <dbReference type="Proteomes" id="UP000321361"/>
    </source>
</evidence>
<dbReference type="InterPro" id="IPR006119">
    <property type="entry name" value="Resolv_N"/>
</dbReference>
<organism evidence="7 8">
    <name type="scientific">Enterococcus thailandicus</name>
    <dbReference type="NCBI Taxonomy" id="417368"/>
    <lineage>
        <taxon>Bacteria</taxon>
        <taxon>Bacillati</taxon>
        <taxon>Bacillota</taxon>
        <taxon>Bacilli</taxon>
        <taxon>Lactobacillales</taxon>
        <taxon>Enterococcaceae</taxon>
        <taxon>Enterococcus</taxon>
    </lineage>
</organism>
<dbReference type="GO" id="GO:0015074">
    <property type="term" value="P:DNA integration"/>
    <property type="evidence" value="ECO:0007669"/>
    <property type="project" value="UniProtKB-KW"/>
</dbReference>
<dbReference type="InterPro" id="IPR006118">
    <property type="entry name" value="Recombinase_CS"/>
</dbReference>
<dbReference type="RefSeq" id="WP_071869119.1">
    <property type="nucleotide sequence ID" value="NZ_BJUG01000010.1"/>
</dbReference>
<dbReference type="PROSITE" id="PS51736">
    <property type="entry name" value="RECOMBINASES_3"/>
    <property type="match status" value="1"/>
</dbReference>
<dbReference type="InterPro" id="IPR050639">
    <property type="entry name" value="SSR_resolvase"/>
</dbReference>
<keyword evidence="2" id="KW-0229">DNA integration</keyword>
<dbReference type="GO" id="GO:0000150">
    <property type="term" value="F:DNA strand exchange activity"/>
    <property type="evidence" value="ECO:0007669"/>
    <property type="project" value="InterPro"/>
</dbReference>
<evidence type="ECO:0000313" key="7">
    <source>
        <dbReference type="EMBL" id="GEK37599.1"/>
    </source>
</evidence>
<dbReference type="EMBL" id="BJUG01000010">
    <property type="protein sequence ID" value="GEK37599.1"/>
    <property type="molecule type" value="Genomic_DNA"/>
</dbReference>
<dbReference type="FunFam" id="3.40.50.1390:FF:000001">
    <property type="entry name" value="DNA recombinase"/>
    <property type="match status" value="1"/>
</dbReference>
<evidence type="ECO:0000256" key="3">
    <source>
        <dbReference type="ARBA" id="ARBA00023125"/>
    </source>
</evidence>
<gene>
    <name evidence="7" type="ORF">ETH01_18860</name>
</gene>
<dbReference type="Proteomes" id="UP000321361">
    <property type="component" value="Unassembled WGS sequence"/>
</dbReference>